<dbReference type="Proteomes" id="UP000582837">
    <property type="component" value="Unassembled WGS sequence"/>
</dbReference>
<gene>
    <name evidence="1" type="ORF">HNQ61_003022</name>
</gene>
<evidence type="ECO:0000313" key="1">
    <source>
        <dbReference type="EMBL" id="MBB6071398.1"/>
    </source>
</evidence>
<name>A0A841H0A2_9BACT</name>
<protein>
    <submittedName>
        <fullName evidence="1">Uncharacterized protein</fullName>
    </submittedName>
</protein>
<sequence>MIGRMCSLCTGSERPAVPGRERMACFVPSGEPARTFRGRYITVSRRKS</sequence>
<comment type="caution">
    <text evidence="1">The sequence shown here is derived from an EMBL/GenBank/DDBJ whole genome shotgun (WGS) entry which is preliminary data.</text>
</comment>
<proteinExistence type="predicted"/>
<dbReference type="AlphaFoldDB" id="A0A841H0A2"/>
<keyword evidence="2" id="KW-1185">Reference proteome</keyword>
<dbReference type="EMBL" id="JACHIA010000008">
    <property type="protein sequence ID" value="MBB6071398.1"/>
    <property type="molecule type" value="Genomic_DNA"/>
</dbReference>
<accession>A0A841H0A2</accession>
<organism evidence="1 2">
    <name type="scientific">Longimicrobium terrae</name>
    <dbReference type="NCBI Taxonomy" id="1639882"/>
    <lineage>
        <taxon>Bacteria</taxon>
        <taxon>Pseudomonadati</taxon>
        <taxon>Gemmatimonadota</taxon>
        <taxon>Longimicrobiia</taxon>
        <taxon>Longimicrobiales</taxon>
        <taxon>Longimicrobiaceae</taxon>
        <taxon>Longimicrobium</taxon>
    </lineage>
</organism>
<evidence type="ECO:0000313" key="2">
    <source>
        <dbReference type="Proteomes" id="UP000582837"/>
    </source>
</evidence>
<reference evidence="1 2" key="1">
    <citation type="submission" date="2020-08" db="EMBL/GenBank/DDBJ databases">
        <title>Genomic Encyclopedia of Type Strains, Phase IV (KMG-IV): sequencing the most valuable type-strain genomes for metagenomic binning, comparative biology and taxonomic classification.</title>
        <authorList>
            <person name="Goeker M."/>
        </authorList>
    </citation>
    <scope>NUCLEOTIDE SEQUENCE [LARGE SCALE GENOMIC DNA]</scope>
    <source>
        <strain evidence="1 2">DSM 29007</strain>
    </source>
</reference>